<protein>
    <submittedName>
        <fullName evidence="1">Uncharacterized protein</fullName>
    </submittedName>
</protein>
<dbReference type="Proteomes" id="UP000001542">
    <property type="component" value="Unassembled WGS sequence"/>
</dbReference>
<dbReference type="RefSeq" id="XP_001317693.1">
    <property type="nucleotide sequence ID" value="XM_001317658.1"/>
</dbReference>
<name>A2EPG2_TRIV3</name>
<organism evidence="1 2">
    <name type="scientific">Trichomonas vaginalis (strain ATCC PRA-98 / G3)</name>
    <dbReference type="NCBI Taxonomy" id="412133"/>
    <lineage>
        <taxon>Eukaryota</taxon>
        <taxon>Metamonada</taxon>
        <taxon>Parabasalia</taxon>
        <taxon>Trichomonadida</taxon>
        <taxon>Trichomonadidae</taxon>
        <taxon>Trichomonas</taxon>
    </lineage>
</organism>
<evidence type="ECO:0000313" key="2">
    <source>
        <dbReference type="Proteomes" id="UP000001542"/>
    </source>
</evidence>
<proteinExistence type="predicted"/>
<dbReference type="AlphaFoldDB" id="A2EPG2"/>
<gene>
    <name evidence="1" type="ORF">TVAG_286480</name>
</gene>
<dbReference type="SUPFAM" id="SSF48371">
    <property type="entry name" value="ARM repeat"/>
    <property type="match status" value="1"/>
</dbReference>
<evidence type="ECO:0000313" key="1">
    <source>
        <dbReference type="EMBL" id="EAY05470.1"/>
    </source>
</evidence>
<dbReference type="InterPro" id="IPR016024">
    <property type="entry name" value="ARM-type_fold"/>
</dbReference>
<sequence>MDTATAVANITPGSEVAALARCFDTLLQADFADTSILEKLLPFLEKNLLERNIIDYSIEPGIDITKNYFVLWEPFLRAKTALLIGTIIEKCKEVPDVSKLVNPLVDLFLSEEQIEQCFALIALSNIGLRKPEAILPLFPKLVKPLIQIVGAASSPATSFDLYHSKAFQSQVFESFFDFMDIPGLLVTPDNVQRLFENNITLAIIQVALSEQVYIEKKPATLWRMIWLFLRITTEHPQGLKMWDVDHIPKIGPQACQLMRLALVAPDRAAYIRNQVAKVPKEQWTAEKFTQLLKELPRQ</sequence>
<dbReference type="InterPro" id="IPR011989">
    <property type="entry name" value="ARM-like"/>
</dbReference>
<accession>A2EPG2</accession>
<dbReference type="EMBL" id="DS113448">
    <property type="protein sequence ID" value="EAY05470.1"/>
    <property type="molecule type" value="Genomic_DNA"/>
</dbReference>
<dbReference type="KEGG" id="tva:4763336"/>
<keyword evidence="2" id="KW-1185">Reference proteome</keyword>
<dbReference type="VEuPathDB" id="TrichDB:TVAG_286480"/>
<dbReference type="InParanoid" id="A2EPG2"/>
<dbReference type="Gene3D" id="1.25.10.10">
    <property type="entry name" value="Leucine-rich Repeat Variant"/>
    <property type="match status" value="1"/>
</dbReference>
<dbReference type="OrthoDB" id="10261919at2759"/>
<dbReference type="VEuPathDB" id="TrichDB:TVAGG3_0616050"/>
<reference evidence="1" key="1">
    <citation type="submission" date="2006-10" db="EMBL/GenBank/DDBJ databases">
        <authorList>
            <person name="Amadeo P."/>
            <person name="Zhao Q."/>
            <person name="Wortman J."/>
            <person name="Fraser-Liggett C."/>
            <person name="Carlton J."/>
        </authorList>
    </citation>
    <scope>NUCLEOTIDE SEQUENCE</scope>
    <source>
        <strain evidence="1">G3</strain>
    </source>
</reference>
<reference evidence="1" key="2">
    <citation type="journal article" date="2007" name="Science">
        <title>Draft genome sequence of the sexually transmitted pathogen Trichomonas vaginalis.</title>
        <authorList>
            <person name="Carlton J.M."/>
            <person name="Hirt R.P."/>
            <person name="Silva J.C."/>
            <person name="Delcher A.L."/>
            <person name="Schatz M."/>
            <person name="Zhao Q."/>
            <person name="Wortman J.R."/>
            <person name="Bidwell S.L."/>
            <person name="Alsmark U.C.M."/>
            <person name="Besteiro S."/>
            <person name="Sicheritz-Ponten T."/>
            <person name="Noel C.J."/>
            <person name="Dacks J.B."/>
            <person name="Foster P.G."/>
            <person name="Simillion C."/>
            <person name="Van de Peer Y."/>
            <person name="Miranda-Saavedra D."/>
            <person name="Barton G.J."/>
            <person name="Westrop G.D."/>
            <person name="Mueller S."/>
            <person name="Dessi D."/>
            <person name="Fiori P.L."/>
            <person name="Ren Q."/>
            <person name="Paulsen I."/>
            <person name="Zhang H."/>
            <person name="Bastida-Corcuera F.D."/>
            <person name="Simoes-Barbosa A."/>
            <person name="Brown M.T."/>
            <person name="Hayes R.D."/>
            <person name="Mukherjee M."/>
            <person name="Okumura C.Y."/>
            <person name="Schneider R."/>
            <person name="Smith A.J."/>
            <person name="Vanacova S."/>
            <person name="Villalvazo M."/>
            <person name="Haas B.J."/>
            <person name="Pertea M."/>
            <person name="Feldblyum T.V."/>
            <person name="Utterback T.R."/>
            <person name="Shu C.L."/>
            <person name="Osoegawa K."/>
            <person name="de Jong P.J."/>
            <person name="Hrdy I."/>
            <person name="Horvathova L."/>
            <person name="Zubacova Z."/>
            <person name="Dolezal P."/>
            <person name="Malik S.B."/>
            <person name="Logsdon J.M. Jr."/>
            <person name="Henze K."/>
            <person name="Gupta A."/>
            <person name="Wang C.C."/>
            <person name="Dunne R.L."/>
            <person name="Upcroft J.A."/>
            <person name="Upcroft P."/>
            <person name="White O."/>
            <person name="Salzberg S.L."/>
            <person name="Tang P."/>
            <person name="Chiu C.-H."/>
            <person name="Lee Y.-S."/>
            <person name="Embley T.M."/>
            <person name="Coombs G.H."/>
            <person name="Mottram J.C."/>
            <person name="Tachezy J."/>
            <person name="Fraser-Liggett C.M."/>
            <person name="Johnson P.J."/>
        </authorList>
    </citation>
    <scope>NUCLEOTIDE SEQUENCE [LARGE SCALE GENOMIC DNA]</scope>
    <source>
        <strain evidence="1">G3</strain>
    </source>
</reference>